<dbReference type="Pfam" id="PF16810">
    <property type="entry name" value="RXLR"/>
    <property type="match status" value="1"/>
</dbReference>
<dbReference type="Proteomes" id="UP000002640">
    <property type="component" value="Unassembled WGS sequence"/>
</dbReference>
<protein>
    <recommendedName>
        <fullName evidence="5">RxLR effector protein</fullName>
    </recommendedName>
</protein>
<proteinExistence type="inferred from homology"/>
<keyword evidence="4 5" id="KW-0732">Signal</keyword>
<keyword evidence="3 5" id="KW-0964">Secreted</keyword>
<evidence type="ECO:0000256" key="3">
    <source>
        <dbReference type="ARBA" id="ARBA00022525"/>
    </source>
</evidence>
<dbReference type="InterPro" id="IPR031825">
    <property type="entry name" value="RXLR"/>
</dbReference>
<dbReference type="RefSeq" id="XP_009537478.1">
    <property type="nucleotide sequence ID" value="XM_009539183.1"/>
</dbReference>
<gene>
    <name evidence="6" type="ORF">PHYSODRAFT_356076</name>
</gene>
<feature type="chain" id="PRO_5044967744" description="RxLR effector protein" evidence="5">
    <location>
        <begin position="23"/>
        <end position="74"/>
    </location>
</feature>
<organism evidence="6 7">
    <name type="scientific">Phytophthora sojae (strain P6497)</name>
    <name type="common">Soybean stem and root rot agent</name>
    <name type="synonym">Phytophthora megasperma f. sp. glycines</name>
    <dbReference type="NCBI Taxonomy" id="1094619"/>
    <lineage>
        <taxon>Eukaryota</taxon>
        <taxon>Sar</taxon>
        <taxon>Stramenopiles</taxon>
        <taxon>Oomycota</taxon>
        <taxon>Peronosporomycetes</taxon>
        <taxon>Peronosporales</taxon>
        <taxon>Peronosporaceae</taxon>
        <taxon>Phytophthora</taxon>
    </lineage>
</organism>
<reference evidence="6 7" key="1">
    <citation type="journal article" date="2006" name="Science">
        <title>Phytophthora genome sequences uncover evolutionary origins and mechanisms of pathogenesis.</title>
        <authorList>
            <person name="Tyler B.M."/>
            <person name="Tripathy S."/>
            <person name="Zhang X."/>
            <person name="Dehal P."/>
            <person name="Jiang R.H."/>
            <person name="Aerts A."/>
            <person name="Arredondo F.D."/>
            <person name="Baxter L."/>
            <person name="Bensasson D."/>
            <person name="Beynon J.L."/>
            <person name="Chapman J."/>
            <person name="Damasceno C.M."/>
            <person name="Dorrance A.E."/>
            <person name="Dou D."/>
            <person name="Dickerman A.W."/>
            <person name="Dubchak I.L."/>
            <person name="Garbelotto M."/>
            <person name="Gijzen M."/>
            <person name="Gordon S.G."/>
            <person name="Govers F."/>
            <person name="Grunwald N.J."/>
            <person name="Huang W."/>
            <person name="Ivors K.L."/>
            <person name="Jones R.W."/>
            <person name="Kamoun S."/>
            <person name="Krampis K."/>
            <person name="Lamour K.H."/>
            <person name="Lee M.K."/>
            <person name="McDonald W.H."/>
            <person name="Medina M."/>
            <person name="Meijer H.J."/>
            <person name="Nordberg E.K."/>
            <person name="Maclean D.J."/>
            <person name="Ospina-Giraldo M.D."/>
            <person name="Morris P.F."/>
            <person name="Phuntumart V."/>
            <person name="Putnam N.H."/>
            <person name="Rash S."/>
            <person name="Rose J.K."/>
            <person name="Sakihama Y."/>
            <person name="Salamov A.A."/>
            <person name="Savidor A."/>
            <person name="Scheuring C.F."/>
            <person name="Smith B.M."/>
            <person name="Sobral B.W."/>
            <person name="Terry A."/>
            <person name="Torto-Alalibo T.A."/>
            <person name="Win J."/>
            <person name="Xu Z."/>
            <person name="Zhang H."/>
            <person name="Grigoriev I.V."/>
            <person name="Rokhsar D.S."/>
            <person name="Boore J.L."/>
        </authorList>
    </citation>
    <scope>NUCLEOTIDE SEQUENCE [LARGE SCALE GENOMIC DNA]</scope>
    <source>
        <strain evidence="6 7">P6497</strain>
    </source>
</reference>
<evidence type="ECO:0000313" key="6">
    <source>
        <dbReference type="EMBL" id="EGZ06714.1"/>
    </source>
</evidence>
<evidence type="ECO:0000256" key="4">
    <source>
        <dbReference type="ARBA" id="ARBA00022729"/>
    </source>
</evidence>
<comment type="subcellular location">
    <subcellularLocation>
        <location evidence="1 5">Secreted</location>
    </subcellularLocation>
</comment>
<accession>G5ABI9</accession>
<evidence type="ECO:0000256" key="1">
    <source>
        <dbReference type="ARBA" id="ARBA00004613"/>
    </source>
</evidence>
<evidence type="ECO:0000313" key="7">
    <source>
        <dbReference type="Proteomes" id="UP000002640"/>
    </source>
</evidence>
<evidence type="ECO:0000256" key="2">
    <source>
        <dbReference type="ARBA" id="ARBA00010400"/>
    </source>
</evidence>
<dbReference type="GeneID" id="20649940"/>
<dbReference type="AlphaFoldDB" id="G5ABI9"/>
<comment type="function">
    <text evidence="5">Effector that suppresses plant defense responses during pathogen infection.</text>
</comment>
<name>G5ABI9_PHYSP</name>
<dbReference type="KEGG" id="psoj:PHYSODRAFT_356076"/>
<dbReference type="EMBL" id="JH159163">
    <property type="protein sequence ID" value="EGZ06714.1"/>
    <property type="molecule type" value="Genomic_DNA"/>
</dbReference>
<comment type="similarity">
    <text evidence="2 5">Belongs to the RxLR effector family.</text>
</comment>
<comment type="domain">
    <text evidence="5">The RxLR-dEER motif acts to carry the protein into the host cell cytoplasm through binding to cell surface phosphatidylinositol-3-phosphate.</text>
</comment>
<evidence type="ECO:0000256" key="5">
    <source>
        <dbReference type="RuleBase" id="RU367124"/>
    </source>
</evidence>
<dbReference type="InParanoid" id="G5ABI9"/>
<keyword evidence="7" id="KW-1185">Reference proteome</keyword>
<feature type="signal peptide" evidence="5">
    <location>
        <begin position="1"/>
        <end position="22"/>
    </location>
</feature>
<sequence>MNNRRFLLLLVVTLVILVSGDARSTAAGHLKIQVTKPSLSGGGHALQTDKRALRGVESTTAAVKEERGLPTAVS</sequence>